<gene>
    <name evidence="1" type="ORF">ASPWEDRAFT_171813</name>
</gene>
<reference evidence="2" key="1">
    <citation type="journal article" date="2017" name="Genome Biol.">
        <title>Comparative genomics reveals high biological diversity and specific adaptations in the industrially and medically important fungal genus Aspergillus.</title>
        <authorList>
            <person name="de Vries R.P."/>
            <person name="Riley R."/>
            <person name="Wiebenga A."/>
            <person name="Aguilar-Osorio G."/>
            <person name="Amillis S."/>
            <person name="Uchima C.A."/>
            <person name="Anderluh G."/>
            <person name="Asadollahi M."/>
            <person name="Askin M."/>
            <person name="Barry K."/>
            <person name="Battaglia E."/>
            <person name="Bayram O."/>
            <person name="Benocci T."/>
            <person name="Braus-Stromeyer S.A."/>
            <person name="Caldana C."/>
            <person name="Canovas D."/>
            <person name="Cerqueira G.C."/>
            <person name="Chen F."/>
            <person name="Chen W."/>
            <person name="Choi C."/>
            <person name="Clum A."/>
            <person name="Dos Santos R.A."/>
            <person name="Damasio A.R."/>
            <person name="Diallinas G."/>
            <person name="Emri T."/>
            <person name="Fekete E."/>
            <person name="Flipphi M."/>
            <person name="Freyberg S."/>
            <person name="Gallo A."/>
            <person name="Gournas C."/>
            <person name="Habgood R."/>
            <person name="Hainaut M."/>
            <person name="Harispe M.L."/>
            <person name="Henrissat B."/>
            <person name="Hilden K.S."/>
            <person name="Hope R."/>
            <person name="Hossain A."/>
            <person name="Karabika E."/>
            <person name="Karaffa L."/>
            <person name="Karanyi Z."/>
            <person name="Krasevec N."/>
            <person name="Kuo A."/>
            <person name="Kusch H."/>
            <person name="LaButti K."/>
            <person name="Lagendijk E.L."/>
            <person name="Lapidus A."/>
            <person name="Levasseur A."/>
            <person name="Lindquist E."/>
            <person name="Lipzen A."/>
            <person name="Logrieco A.F."/>
            <person name="MacCabe A."/>
            <person name="Maekelae M.R."/>
            <person name="Malavazi I."/>
            <person name="Melin P."/>
            <person name="Meyer V."/>
            <person name="Mielnichuk N."/>
            <person name="Miskei M."/>
            <person name="Molnar A.P."/>
            <person name="Mule G."/>
            <person name="Ngan C.Y."/>
            <person name="Orejas M."/>
            <person name="Orosz E."/>
            <person name="Ouedraogo J.P."/>
            <person name="Overkamp K.M."/>
            <person name="Park H.-S."/>
            <person name="Perrone G."/>
            <person name="Piumi F."/>
            <person name="Punt P.J."/>
            <person name="Ram A.F."/>
            <person name="Ramon A."/>
            <person name="Rauscher S."/>
            <person name="Record E."/>
            <person name="Riano-Pachon D.M."/>
            <person name="Robert V."/>
            <person name="Roehrig J."/>
            <person name="Ruller R."/>
            <person name="Salamov A."/>
            <person name="Salih N.S."/>
            <person name="Samson R.A."/>
            <person name="Sandor E."/>
            <person name="Sanguinetti M."/>
            <person name="Schuetze T."/>
            <person name="Sepcic K."/>
            <person name="Shelest E."/>
            <person name="Sherlock G."/>
            <person name="Sophianopoulou V."/>
            <person name="Squina F.M."/>
            <person name="Sun H."/>
            <person name="Susca A."/>
            <person name="Todd R.B."/>
            <person name="Tsang A."/>
            <person name="Unkles S.E."/>
            <person name="van de Wiele N."/>
            <person name="van Rossen-Uffink D."/>
            <person name="Oliveira J.V."/>
            <person name="Vesth T.C."/>
            <person name="Visser J."/>
            <person name="Yu J.-H."/>
            <person name="Zhou M."/>
            <person name="Andersen M.R."/>
            <person name="Archer D.B."/>
            <person name="Baker S.E."/>
            <person name="Benoit I."/>
            <person name="Brakhage A.A."/>
            <person name="Braus G.H."/>
            <person name="Fischer R."/>
            <person name="Frisvad J.C."/>
            <person name="Goldman G.H."/>
            <person name="Houbraken J."/>
            <person name="Oakley B."/>
            <person name="Pocsi I."/>
            <person name="Scazzocchio C."/>
            <person name="Seiboth B."/>
            <person name="vanKuyk P.A."/>
            <person name="Wortman J."/>
            <person name="Dyer P.S."/>
            <person name="Grigoriev I.V."/>
        </authorList>
    </citation>
    <scope>NUCLEOTIDE SEQUENCE [LARGE SCALE GENOMIC DNA]</scope>
    <source>
        <strain evidence="2">DTO 134E9</strain>
    </source>
</reference>
<dbReference type="STRING" id="1073089.A0A1L9RJA6"/>
<protein>
    <submittedName>
        <fullName evidence="1">Uncharacterized protein</fullName>
    </submittedName>
</protein>
<organism evidence="1 2">
    <name type="scientific">Aspergillus wentii DTO 134E9</name>
    <dbReference type="NCBI Taxonomy" id="1073089"/>
    <lineage>
        <taxon>Eukaryota</taxon>
        <taxon>Fungi</taxon>
        <taxon>Dikarya</taxon>
        <taxon>Ascomycota</taxon>
        <taxon>Pezizomycotina</taxon>
        <taxon>Eurotiomycetes</taxon>
        <taxon>Eurotiomycetidae</taxon>
        <taxon>Eurotiales</taxon>
        <taxon>Aspergillaceae</taxon>
        <taxon>Aspergillus</taxon>
        <taxon>Aspergillus subgen. Cremei</taxon>
    </lineage>
</organism>
<dbReference type="GeneID" id="63746692"/>
<name>A0A1L9RJA6_ASPWE</name>
<evidence type="ECO:0000313" key="1">
    <source>
        <dbReference type="EMBL" id="OJJ34984.1"/>
    </source>
</evidence>
<accession>A0A1L9RJA6</accession>
<sequence length="128" mass="13608">MCGPARPSSGQRIAVIFPSSSPSSSSYSIFFHNITDSPTKATFRIEDPATSAAFRGCNRIDLRIERHGDLTSALGTPLHTFQLNPNKSLEFELPQRLDLGVSEMGIVGRQVTISAGGVGIGTGIVGFD</sequence>
<proteinExistence type="predicted"/>
<dbReference type="Proteomes" id="UP000184383">
    <property type="component" value="Unassembled WGS sequence"/>
</dbReference>
<dbReference type="RefSeq" id="XP_040688660.1">
    <property type="nucleotide sequence ID" value="XM_040830844.1"/>
</dbReference>
<keyword evidence="2" id="KW-1185">Reference proteome</keyword>
<dbReference type="EMBL" id="KV878212">
    <property type="protein sequence ID" value="OJJ34984.1"/>
    <property type="molecule type" value="Genomic_DNA"/>
</dbReference>
<dbReference type="OrthoDB" id="4158189at2759"/>
<dbReference type="VEuPathDB" id="FungiDB:ASPWEDRAFT_171813"/>
<dbReference type="AlphaFoldDB" id="A0A1L9RJA6"/>
<evidence type="ECO:0000313" key="2">
    <source>
        <dbReference type="Proteomes" id="UP000184383"/>
    </source>
</evidence>